<sequence length="838" mass="97682">MITFTSNVVVFWLLTTVGLSNALPTIIVNYDDEYEYSYSNNIGFIDTEDNEFSGEAGSGETMSFSPEKCTRKKLLNIDEAEELSEKDKSYLSYLDIIQRLNRTINYTADPCTDFYEYACGNSKRDADVFEQIKQQNDWKIIETIEAFNFSQPQDSFVNKAKRYYESCTATYNNLCNNSTTTATFQSILHKFSAVTGLQFPASRNVNVTLNATILARAVATLNMFHVDTFLTPSVIHHNTGQTLFFIDQSSLYYPIDSYNKTGEMEMEAYMAMIVNTLSEYFRLIHIIVNNNEVMRIAKEIIALEVTIAREYSAREKLDDDCYSTNKCYIDNFSIYSFIDLNEYFRIFSDENKFISHYFASNNHPVLARKYIMQKFENNFTKAFKPEVIVNYMFYRLIMSRRSYILSGDDQCNSSQLSSSYPETNESDDKLGLRSSKFDVKKTSKLLASEQSTDDYNRIMTAKWKCLQRIKNDIPEIADRFDIVTISNKQRDYLDRYLNDMLRNIKISLINMLRLTFADDDNSFDILKDELSKVKVMVRYPTNINDEVLNSRYKELNINEFDNFYEMREKLLYYSFQLRYELLSDRRSTTIEQISRGLMSADDILYDYVEHKIVIAFTLLKRPFFDVDWPESVIYATLGFVIGHELIHSITDMNQRYPWINKLNSKNLLKKQREMEECVTQQYRNYCPVHNNTKLKPRCVDGSSSYAENMADNGGELNYKFQVFSRSNSGLTAAYLAYQTRTALYGRDPQLPHPVFSKLTHEQLFFMGFAQTFCHRPLSENEWAEALLVTPTYSPQKYRVIGSLENFAAFKNAFNCPVVAEDEAKRCYTWIPKFEDSLV</sequence>
<dbReference type="SUPFAM" id="SSF55486">
    <property type="entry name" value="Metalloproteases ('zincins'), catalytic domain"/>
    <property type="match status" value="1"/>
</dbReference>
<evidence type="ECO:0000256" key="7">
    <source>
        <dbReference type="ARBA" id="ARBA00023049"/>
    </source>
</evidence>
<dbReference type="PANTHER" id="PTHR11733">
    <property type="entry name" value="ZINC METALLOPROTEASE FAMILY M13 NEPRILYSIN-RELATED"/>
    <property type="match status" value="1"/>
</dbReference>
<evidence type="ECO:0000256" key="4">
    <source>
        <dbReference type="ARBA" id="ARBA00022723"/>
    </source>
</evidence>
<comment type="cofactor">
    <cofactor evidence="1">
        <name>Zn(2+)</name>
        <dbReference type="ChEBI" id="CHEBI:29105"/>
    </cofactor>
</comment>
<dbReference type="AlphaFoldDB" id="A0A0N5AI19"/>
<dbReference type="PRINTS" id="PR00786">
    <property type="entry name" value="NEPRILYSIN"/>
</dbReference>
<evidence type="ECO:0000256" key="5">
    <source>
        <dbReference type="ARBA" id="ARBA00022801"/>
    </source>
</evidence>
<dbReference type="Gene3D" id="3.40.390.10">
    <property type="entry name" value="Collagenase (Catalytic Domain)"/>
    <property type="match status" value="1"/>
</dbReference>
<evidence type="ECO:0000313" key="12">
    <source>
        <dbReference type="WBParaSite" id="SMUV_0000404601-mRNA-1"/>
    </source>
</evidence>
<keyword evidence="4" id="KW-0479">Metal-binding</keyword>
<keyword evidence="8" id="KW-0732">Signal</keyword>
<name>A0A0N5AI19_9BILA</name>
<keyword evidence="3" id="KW-0645">Protease</keyword>
<dbReference type="PROSITE" id="PS51885">
    <property type="entry name" value="NEPRILYSIN"/>
    <property type="match status" value="1"/>
</dbReference>
<dbReference type="GO" id="GO:0046872">
    <property type="term" value="F:metal ion binding"/>
    <property type="evidence" value="ECO:0007669"/>
    <property type="project" value="UniProtKB-KW"/>
</dbReference>
<dbReference type="Pfam" id="PF05649">
    <property type="entry name" value="Peptidase_M13_N"/>
    <property type="match status" value="1"/>
</dbReference>
<dbReference type="PANTHER" id="PTHR11733:SF240">
    <property type="entry name" value="GH14155P-RELATED"/>
    <property type="match status" value="1"/>
</dbReference>
<dbReference type="InterPro" id="IPR008753">
    <property type="entry name" value="Peptidase_M13_N"/>
</dbReference>
<dbReference type="GO" id="GO:0016485">
    <property type="term" value="P:protein processing"/>
    <property type="evidence" value="ECO:0007669"/>
    <property type="project" value="TreeGrafter"/>
</dbReference>
<feature type="domain" description="Peptidase M13 C-terminal" evidence="9">
    <location>
        <begin position="605"/>
        <end position="817"/>
    </location>
</feature>
<keyword evidence="7" id="KW-0482">Metalloprotease</keyword>
<dbReference type="GO" id="GO:0005886">
    <property type="term" value="C:plasma membrane"/>
    <property type="evidence" value="ECO:0007669"/>
    <property type="project" value="TreeGrafter"/>
</dbReference>
<dbReference type="InterPro" id="IPR000718">
    <property type="entry name" value="Peptidase_M13"/>
</dbReference>
<dbReference type="Proteomes" id="UP000046393">
    <property type="component" value="Unplaced"/>
</dbReference>
<evidence type="ECO:0000256" key="8">
    <source>
        <dbReference type="SAM" id="SignalP"/>
    </source>
</evidence>
<dbReference type="STRING" id="451379.A0A0N5AI19"/>
<dbReference type="InterPro" id="IPR042089">
    <property type="entry name" value="Peptidase_M13_dom_2"/>
</dbReference>
<dbReference type="CDD" id="cd08662">
    <property type="entry name" value="M13"/>
    <property type="match status" value="1"/>
</dbReference>
<proteinExistence type="inferred from homology"/>
<feature type="chain" id="PRO_5005893121" evidence="8">
    <location>
        <begin position="23"/>
        <end position="838"/>
    </location>
</feature>
<dbReference type="WBParaSite" id="SMUV_0000404601-mRNA-1">
    <property type="protein sequence ID" value="SMUV_0000404601-mRNA-1"/>
    <property type="gene ID" value="SMUV_0000404601"/>
</dbReference>
<feature type="signal peptide" evidence="8">
    <location>
        <begin position="1"/>
        <end position="22"/>
    </location>
</feature>
<dbReference type="InterPro" id="IPR024079">
    <property type="entry name" value="MetalloPept_cat_dom_sf"/>
</dbReference>
<evidence type="ECO:0000259" key="10">
    <source>
        <dbReference type="Pfam" id="PF05649"/>
    </source>
</evidence>
<feature type="domain" description="Peptidase M13 N-terminal" evidence="10">
    <location>
        <begin position="110"/>
        <end position="404"/>
    </location>
</feature>
<evidence type="ECO:0000259" key="9">
    <source>
        <dbReference type="Pfam" id="PF01431"/>
    </source>
</evidence>
<dbReference type="GO" id="GO:0004222">
    <property type="term" value="F:metalloendopeptidase activity"/>
    <property type="evidence" value="ECO:0007669"/>
    <property type="project" value="InterPro"/>
</dbReference>
<evidence type="ECO:0000256" key="2">
    <source>
        <dbReference type="ARBA" id="ARBA00007357"/>
    </source>
</evidence>
<dbReference type="InterPro" id="IPR018497">
    <property type="entry name" value="Peptidase_M13_C"/>
</dbReference>
<evidence type="ECO:0000256" key="3">
    <source>
        <dbReference type="ARBA" id="ARBA00022670"/>
    </source>
</evidence>
<evidence type="ECO:0000256" key="6">
    <source>
        <dbReference type="ARBA" id="ARBA00022833"/>
    </source>
</evidence>
<keyword evidence="6" id="KW-0862">Zinc</keyword>
<reference evidence="12" key="1">
    <citation type="submission" date="2017-02" db="UniProtKB">
        <authorList>
            <consortium name="WormBaseParasite"/>
        </authorList>
    </citation>
    <scope>IDENTIFICATION</scope>
</reference>
<evidence type="ECO:0000256" key="1">
    <source>
        <dbReference type="ARBA" id="ARBA00001947"/>
    </source>
</evidence>
<keyword evidence="11" id="KW-1185">Reference proteome</keyword>
<organism evidence="11 12">
    <name type="scientific">Syphacia muris</name>
    <dbReference type="NCBI Taxonomy" id="451379"/>
    <lineage>
        <taxon>Eukaryota</taxon>
        <taxon>Metazoa</taxon>
        <taxon>Ecdysozoa</taxon>
        <taxon>Nematoda</taxon>
        <taxon>Chromadorea</taxon>
        <taxon>Rhabditida</taxon>
        <taxon>Spirurina</taxon>
        <taxon>Oxyuridomorpha</taxon>
        <taxon>Oxyuroidea</taxon>
        <taxon>Oxyuridae</taxon>
        <taxon>Syphacia</taxon>
    </lineage>
</organism>
<comment type="similarity">
    <text evidence="2">Belongs to the peptidase M13 family.</text>
</comment>
<accession>A0A0N5AI19</accession>
<dbReference type="Pfam" id="PF01431">
    <property type="entry name" value="Peptidase_M13"/>
    <property type="match status" value="1"/>
</dbReference>
<protein>
    <submittedName>
        <fullName evidence="12">Peptidase_M13_N domain-containing protein</fullName>
    </submittedName>
</protein>
<evidence type="ECO:0000313" key="11">
    <source>
        <dbReference type="Proteomes" id="UP000046393"/>
    </source>
</evidence>
<keyword evidence="5" id="KW-0378">Hydrolase</keyword>
<dbReference type="Gene3D" id="1.10.1380.10">
    <property type="entry name" value="Neutral endopeptidase , domain2"/>
    <property type="match status" value="1"/>
</dbReference>